<dbReference type="PROSITE" id="PS51257">
    <property type="entry name" value="PROKAR_LIPOPROTEIN"/>
    <property type="match status" value="1"/>
</dbReference>
<keyword evidence="1" id="KW-0732">Signal</keyword>
<name>A0A1I5WCA1_9FIRM</name>
<accession>A0A1I5WCA1</accession>
<proteinExistence type="predicted"/>
<sequence length="385" mass="42154">MKKRFLISIMAISMAISMAACGSGAAEAPTTETSEAVENVAEAVSSESTKETEIANPWRECTEDEAYAVAPNLFSAPEGATNIVWRMMETEAKENEYTWPLVELTFDLEGNSFVAREQLIASDEPTDISGLYYNWTVEDDITLANWGGGNMTGKAYRYIGDGKYVDLITWFDIETGADYSLTVEAADLEGFDLQAVAEAMYDESKQIGANMPDDEYVPTDITGCDTFTQIVDKLEKGSGYANVTIDGVDVLLVTKYTFNNSPDGGVFNAAIDSEVYRYNEAGVPEYLGLVEAGGTAYPLAIYDGKLYAGSNHWIKKYTIASGSILCIDEEAYVEYDGNGNGTYYHHSDLRELDGDENAVVPDDSAMKAMYADLEKAEVIEYSVVQ</sequence>
<gene>
    <name evidence="2" type="ORF">SAMN04487928_12184</name>
</gene>
<keyword evidence="3" id="KW-1185">Reference proteome</keyword>
<dbReference type="OrthoDB" id="2004138at2"/>
<evidence type="ECO:0000313" key="3">
    <source>
        <dbReference type="Proteomes" id="UP000182624"/>
    </source>
</evidence>
<dbReference type="RefSeq" id="WP_074889820.1">
    <property type="nucleotide sequence ID" value="NZ_FOXO01000021.1"/>
</dbReference>
<feature type="chain" id="PRO_5039473832" evidence="1">
    <location>
        <begin position="20"/>
        <end position="385"/>
    </location>
</feature>
<evidence type="ECO:0000313" key="2">
    <source>
        <dbReference type="EMBL" id="SFQ17285.1"/>
    </source>
</evidence>
<organism evidence="2 3">
    <name type="scientific">Butyrivibrio proteoclasticus</name>
    <dbReference type="NCBI Taxonomy" id="43305"/>
    <lineage>
        <taxon>Bacteria</taxon>
        <taxon>Bacillati</taxon>
        <taxon>Bacillota</taxon>
        <taxon>Clostridia</taxon>
        <taxon>Lachnospirales</taxon>
        <taxon>Lachnospiraceae</taxon>
        <taxon>Butyrivibrio</taxon>
    </lineage>
</organism>
<protein>
    <submittedName>
        <fullName evidence="2">Uncharacterized protein</fullName>
    </submittedName>
</protein>
<feature type="signal peptide" evidence="1">
    <location>
        <begin position="1"/>
        <end position="19"/>
    </location>
</feature>
<evidence type="ECO:0000256" key="1">
    <source>
        <dbReference type="SAM" id="SignalP"/>
    </source>
</evidence>
<dbReference type="AlphaFoldDB" id="A0A1I5WCA1"/>
<reference evidence="3" key="1">
    <citation type="submission" date="2016-10" db="EMBL/GenBank/DDBJ databases">
        <authorList>
            <person name="Varghese N."/>
            <person name="Submissions S."/>
        </authorList>
    </citation>
    <scope>NUCLEOTIDE SEQUENCE [LARGE SCALE GENOMIC DNA]</scope>
    <source>
        <strain evidence="3">P18</strain>
    </source>
</reference>
<dbReference type="EMBL" id="FOXO01000021">
    <property type="protein sequence ID" value="SFQ17285.1"/>
    <property type="molecule type" value="Genomic_DNA"/>
</dbReference>
<dbReference type="Proteomes" id="UP000182624">
    <property type="component" value="Unassembled WGS sequence"/>
</dbReference>